<dbReference type="EMBL" id="JADINC010000025">
    <property type="protein sequence ID" value="MBO8425176.1"/>
    <property type="molecule type" value="Genomic_DNA"/>
</dbReference>
<sequence length="186" mass="20979">MKKIVALFCGLMCVPAMANDVHNPMFGENTQNSIMLYAGQGTGPGSLFKLVDPFLWEFEPMTNLMLQYSQPASLFRLPSRINATVVQNFGYGHDTGLSFLAVGISWDVALVNWHGFYIGIGIGPYMRDSRDRYVESRLVFGERFFIGKNIGARWHVEFFTQHFSNGDFTEINRGFNFTGLAVGYSF</sequence>
<evidence type="ECO:0000313" key="2">
    <source>
        <dbReference type="EMBL" id="MBO8425176.1"/>
    </source>
</evidence>
<dbReference type="InterPro" id="IPR018550">
    <property type="entry name" value="Lipid-A_deacylase-rel"/>
</dbReference>
<accession>A0A9D9DF39</accession>
<dbReference type="AlphaFoldDB" id="A0A9D9DF39"/>
<evidence type="ECO:0000256" key="1">
    <source>
        <dbReference type="SAM" id="SignalP"/>
    </source>
</evidence>
<feature type="signal peptide" evidence="1">
    <location>
        <begin position="1"/>
        <end position="18"/>
    </location>
</feature>
<gene>
    <name evidence="2" type="ORF">IAC69_01710</name>
</gene>
<organism evidence="2 3">
    <name type="scientific">Candidatus Enterousia avistercoris</name>
    <dbReference type="NCBI Taxonomy" id="2840788"/>
    <lineage>
        <taxon>Bacteria</taxon>
        <taxon>Pseudomonadati</taxon>
        <taxon>Pseudomonadota</taxon>
        <taxon>Alphaproteobacteria</taxon>
        <taxon>Candidatus Enterousia</taxon>
    </lineage>
</organism>
<name>A0A9D9DF39_9PROT</name>
<keyword evidence="1" id="KW-0732">Signal</keyword>
<proteinExistence type="predicted"/>
<evidence type="ECO:0000313" key="3">
    <source>
        <dbReference type="Proteomes" id="UP000823630"/>
    </source>
</evidence>
<reference evidence="2" key="1">
    <citation type="submission" date="2020-10" db="EMBL/GenBank/DDBJ databases">
        <authorList>
            <person name="Gilroy R."/>
        </authorList>
    </citation>
    <scope>NUCLEOTIDE SEQUENCE</scope>
    <source>
        <strain evidence="2">8207</strain>
    </source>
</reference>
<reference evidence="2" key="2">
    <citation type="journal article" date="2021" name="PeerJ">
        <title>Extensive microbial diversity within the chicken gut microbiome revealed by metagenomics and culture.</title>
        <authorList>
            <person name="Gilroy R."/>
            <person name="Ravi A."/>
            <person name="Getino M."/>
            <person name="Pursley I."/>
            <person name="Horton D.L."/>
            <person name="Alikhan N.F."/>
            <person name="Baker D."/>
            <person name="Gharbi K."/>
            <person name="Hall N."/>
            <person name="Watson M."/>
            <person name="Adriaenssens E.M."/>
            <person name="Foster-Nyarko E."/>
            <person name="Jarju S."/>
            <person name="Secka A."/>
            <person name="Antonio M."/>
            <person name="Oren A."/>
            <person name="Chaudhuri R.R."/>
            <person name="La Ragione R."/>
            <person name="Hildebrand F."/>
            <person name="Pallen M.J."/>
        </authorList>
    </citation>
    <scope>NUCLEOTIDE SEQUENCE</scope>
    <source>
        <strain evidence="2">8207</strain>
    </source>
</reference>
<keyword evidence="2" id="KW-0378">Hydrolase</keyword>
<dbReference type="Proteomes" id="UP000823630">
    <property type="component" value="Unassembled WGS sequence"/>
</dbReference>
<feature type="chain" id="PRO_5039262260" evidence="1">
    <location>
        <begin position="19"/>
        <end position="186"/>
    </location>
</feature>
<dbReference type="Pfam" id="PF09411">
    <property type="entry name" value="PagL"/>
    <property type="match status" value="1"/>
</dbReference>
<protein>
    <submittedName>
        <fullName evidence="2">Acyloxyacyl hydrolase</fullName>
    </submittedName>
</protein>
<dbReference type="GO" id="GO:0016787">
    <property type="term" value="F:hydrolase activity"/>
    <property type="evidence" value="ECO:0007669"/>
    <property type="project" value="UniProtKB-KW"/>
</dbReference>
<dbReference type="Gene3D" id="2.40.160.20">
    <property type="match status" value="1"/>
</dbReference>
<comment type="caution">
    <text evidence="2">The sequence shown here is derived from an EMBL/GenBank/DDBJ whole genome shotgun (WGS) entry which is preliminary data.</text>
</comment>